<keyword evidence="1" id="KW-1133">Transmembrane helix</keyword>
<proteinExistence type="predicted"/>
<keyword evidence="3" id="KW-0808">Transferase</keyword>
<gene>
    <name evidence="3" type="ORF">EQY75_06775</name>
</gene>
<sequence length="108" mass="13096">MTNRLKKHWGITSTWQLIVIFWVFAITGSSSVYVAKPFLNWIGLSREAFPDSWWSGTVYWTLRLLLIFPFYQVLLIIFGWLFGQFKFFWNFEKKMLSRLGFRRLFQEP</sequence>
<dbReference type="Proteomes" id="UP000290889">
    <property type="component" value="Chromosome"/>
</dbReference>
<name>A0A411E962_9FLAO</name>
<evidence type="ECO:0000259" key="2">
    <source>
        <dbReference type="Pfam" id="PF20584"/>
    </source>
</evidence>
<keyword evidence="4" id="KW-1185">Reference proteome</keyword>
<reference evidence="3 4" key="1">
    <citation type="submission" date="2019-01" db="EMBL/GenBank/DDBJ databases">
        <title>Muriicola soli sp. nov., isolated from soil.</title>
        <authorList>
            <person name="Kang H.J."/>
            <person name="Kim S.B."/>
        </authorList>
    </citation>
    <scope>NUCLEOTIDE SEQUENCE [LARGE SCALE GENOMIC DNA]</scope>
    <source>
        <strain evidence="3 4">MMS17-SY002</strain>
    </source>
</reference>
<feature type="domain" description="DUF6787" evidence="2">
    <location>
        <begin position="19"/>
        <end position="101"/>
    </location>
</feature>
<dbReference type="EMBL" id="CP035544">
    <property type="protein sequence ID" value="QBA64256.1"/>
    <property type="molecule type" value="Genomic_DNA"/>
</dbReference>
<dbReference type="GO" id="GO:0016740">
    <property type="term" value="F:transferase activity"/>
    <property type="evidence" value="ECO:0007669"/>
    <property type="project" value="UniProtKB-KW"/>
</dbReference>
<feature type="transmembrane region" description="Helical" evidence="1">
    <location>
        <begin position="64"/>
        <end position="89"/>
    </location>
</feature>
<protein>
    <submittedName>
        <fullName evidence="3">Diacylglyceryl transferase</fullName>
    </submittedName>
</protein>
<dbReference type="InterPro" id="IPR046714">
    <property type="entry name" value="DUF6787"/>
</dbReference>
<dbReference type="KEGG" id="mur:EQY75_06775"/>
<dbReference type="OrthoDB" id="1151370at2"/>
<dbReference type="RefSeq" id="WP_129604143.1">
    <property type="nucleotide sequence ID" value="NZ_CP035544.1"/>
</dbReference>
<organism evidence="3 4">
    <name type="scientific">Muriicola soli</name>
    <dbReference type="NCBI Taxonomy" id="2507538"/>
    <lineage>
        <taxon>Bacteria</taxon>
        <taxon>Pseudomonadati</taxon>
        <taxon>Bacteroidota</taxon>
        <taxon>Flavobacteriia</taxon>
        <taxon>Flavobacteriales</taxon>
        <taxon>Flavobacteriaceae</taxon>
        <taxon>Muriicola</taxon>
    </lineage>
</organism>
<dbReference type="Pfam" id="PF20584">
    <property type="entry name" value="DUF6787"/>
    <property type="match status" value="1"/>
</dbReference>
<keyword evidence="1" id="KW-0472">Membrane</keyword>
<evidence type="ECO:0000313" key="4">
    <source>
        <dbReference type="Proteomes" id="UP000290889"/>
    </source>
</evidence>
<feature type="transmembrane region" description="Helical" evidence="1">
    <location>
        <begin position="12"/>
        <end position="35"/>
    </location>
</feature>
<evidence type="ECO:0000313" key="3">
    <source>
        <dbReference type="EMBL" id="QBA64256.1"/>
    </source>
</evidence>
<keyword evidence="1" id="KW-0812">Transmembrane</keyword>
<accession>A0A411E962</accession>
<dbReference type="AlphaFoldDB" id="A0A411E962"/>
<evidence type="ECO:0000256" key="1">
    <source>
        <dbReference type="SAM" id="Phobius"/>
    </source>
</evidence>